<reference evidence="2 3" key="1">
    <citation type="submission" date="2021-06" db="EMBL/GenBank/DDBJ databases">
        <title>Caerostris extrusa draft genome.</title>
        <authorList>
            <person name="Kono N."/>
            <person name="Arakawa K."/>
        </authorList>
    </citation>
    <scope>NUCLEOTIDE SEQUENCE [LARGE SCALE GENOMIC DNA]</scope>
</reference>
<comment type="caution">
    <text evidence="2">The sequence shown here is derived from an EMBL/GenBank/DDBJ whole genome shotgun (WGS) entry which is preliminary data.</text>
</comment>
<feature type="chain" id="PRO_5044011206" description="Secreted protein" evidence="1">
    <location>
        <begin position="22"/>
        <end position="99"/>
    </location>
</feature>
<evidence type="ECO:0000256" key="1">
    <source>
        <dbReference type="SAM" id="SignalP"/>
    </source>
</evidence>
<name>A0AAV4MQ77_CAEEX</name>
<dbReference type="Proteomes" id="UP001054945">
    <property type="component" value="Unassembled WGS sequence"/>
</dbReference>
<proteinExistence type="predicted"/>
<dbReference type="AlphaFoldDB" id="A0AAV4MQ77"/>
<feature type="signal peptide" evidence="1">
    <location>
        <begin position="1"/>
        <end position="21"/>
    </location>
</feature>
<sequence>MVVVELFINVATLYFAVMVRSGNHSPKYACIVNDVECHKEEGERIIYSRGFPFILVENPRTLFSINSGEAQRNNSHSTYSVHVPNVCNVLVNDIIRNRL</sequence>
<protein>
    <recommendedName>
        <fullName evidence="4">Secreted protein</fullName>
    </recommendedName>
</protein>
<accession>A0AAV4MQ77</accession>
<keyword evidence="1" id="KW-0732">Signal</keyword>
<dbReference type="EMBL" id="BPLR01002522">
    <property type="protein sequence ID" value="GIX74692.1"/>
    <property type="molecule type" value="Genomic_DNA"/>
</dbReference>
<evidence type="ECO:0000313" key="2">
    <source>
        <dbReference type="EMBL" id="GIX74692.1"/>
    </source>
</evidence>
<organism evidence="2 3">
    <name type="scientific">Caerostris extrusa</name>
    <name type="common">Bark spider</name>
    <name type="synonym">Caerostris bankana</name>
    <dbReference type="NCBI Taxonomy" id="172846"/>
    <lineage>
        <taxon>Eukaryota</taxon>
        <taxon>Metazoa</taxon>
        <taxon>Ecdysozoa</taxon>
        <taxon>Arthropoda</taxon>
        <taxon>Chelicerata</taxon>
        <taxon>Arachnida</taxon>
        <taxon>Araneae</taxon>
        <taxon>Araneomorphae</taxon>
        <taxon>Entelegynae</taxon>
        <taxon>Araneoidea</taxon>
        <taxon>Araneidae</taxon>
        <taxon>Caerostris</taxon>
    </lineage>
</organism>
<keyword evidence="3" id="KW-1185">Reference proteome</keyword>
<evidence type="ECO:0008006" key="4">
    <source>
        <dbReference type="Google" id="ProtNLM"/>
    </source>
</evidence>
<evidence type="ECO:0000313" key="3">
    <source>
        <dbReference type="Proteomes" id="UP001054945"/>
    </source>
</evidence>
<gene>
    <name evidence="2" type="ORF">CEXT_479841</name>
</gene>